<dbReference type="PROSITE" id="PS50297">
    <property type="entry name" value="ANK_REP_REGION"/>
    <property type="match status" value="2"/>
</dbReference>
<accession>A0AAD5S2A0</accession>
<evidence type="ECO:0000313" key="5">
    <source>
        <dbReference type="Proteomes" id="UP001212841"/>
    </source>
</evidence>
<dbReference type="PROSITE" id="PS50088">
    <property type="entry name" value="ANK_REPEAT"/>
    <property type="match status" value="2"/>
</dbReference>
<comment type="caution">
    <text evidence="4">The sequence shown here is derived from an EMBL/GenBank/DDBJ whole genome shotgun (WGS) entry which is preliminary data.</text>
</comment>
<protein>
    <recommendedName>
        <fullName evidence="6">Ankyrin</fullName>
    </recommendedName>
</protein>
<evidence type="ECO:0000313" key="4">
    <source>
        <dbReference type="EMBL" id="KAJ3037021.1"/>
    </source>
</evidence>
<keyword evidence="1" id="KW-0677">Repeat</keyword>
<feature type="repeat" description="ANK" evidence="3">
    <location>
        <begin position="269"/>
        <end position="297"/>
    </location>
</feature>
<feature type="repeat" description="ANK" evidence="3">
    <location>
        <begin position="240"/>
        <end position="272"/>
    </location>
</feature>
<evidence type="ECO:0000256" key="1">
    <source>
        <dbReference type="ARBA" id="ARBA00022737"/>
    </source>
</evidence>
<dbReference type="PANTHER" id="PTHR24123">
    <property type="entry name" value="ANKYRIN REPEAT-CONTAINING"/>
    <property type="match status" value="1"/>
</dbReference>
<dbReference type="SMART" id="SM00248">
    <property type="entry name" value="ANK"/>
    <property type="match status" value="4"/>
</dbReference>
<evidence type="ECO:0000256" key="2">
    <source>
        <dbReference type="ARBA" id="ARBA00023043"/>
    </source>
</evidence>
<keyword evidence="5" id="KW-1185">Reference proteome</keyword>
<reference evidence="4" key="1">
    <citation type="submission" date="2020-05" db="EMBL/GenBank/DDBJ databases">
        <title>Phylogenomic resolution of chytrid fungi.</title>
        <authorList>
            <person name="Stajich J.E."/>
            <person name="Amses K."/>
            <person name="Simmons R."/>
            <person name="Seto K."/>
            <person name="Myers J."/>
            <person name="Bonds A."/>
            <person name="Quandt C.A."/>
            <person name="Barry K."/>
            <person name="Liu P."/>
            <person name="Grigoriev I."/>
            <person name="Longcore J.E."/>
            <person name="James T.Y."/>
        </authorList>
    </citation>
    <scope>NUCLEOTIDE SEQUENCE</scope>
    <source>
        <strain evidence="4">JEL0318</strain>
    </source>
</reference>
<evidence type="ECO:0000256" key="3">
    <source>
        <dbReference type="PROSITE-ProRule" id="PRU00023"/>
    </source>
</evidence>
<dbReference type="AlphaFoldDB" id="A0AAD5S2A0"/>
<keyword evidence="2 3" id="KW-0040">ANK repeat</keyword>
<dbReference type="Proteomes" id="UP001212841">
    <property type="component" value="Unassembled WGS sequence"/>
</dbReference>
<dbReference type="Gene3D" id="1.25.40.20">
    <property type="entry name" value="Ankyrin repeat-containing domain"/>
    <property type="match status" value="1"/>
</dbReference>
<organism evidence="4 5">
    <name type="scientific">Rhizophlyctis rosea</name>
    <dbReference type="NCBI Taxonomy" id="64517"/>
    <lineage>
        <taxon>Eukaryota</taxon>
        <taxon>Fungi</taxon>
        <taxon>Fungi incertae sedis</taxon>
        <taxon>Chytridiomycota</taxon>
        <taxon>Chytridiomycota incertae sedis</taxon>
        <taxon>Chytridiomycetes</taxon>
        <taxon>Rhizophlyctidales</taxon>
        <taxon>Rhizophlyctidaceae</taxon>
        <taxon>Rhizophlyctis</taxon>
    </lineage>
</organism>
<dbReference type="EMBL" id="JADGJD010001877">
    <property type="protein sequence ID" value="KAJ3037021.1"/>
    <property type="molecule type" value="Genomic_DNA"/>
</dbReference>
<dbReference type="InterPro" id="IPR002110">
    <property type="entry name" value="Ankyrin_rpt"/>
</dbReference>
<dbReference type="InterPro" id="IPR051165">
    <property type="entry name" value="Multifunctional_ANK_Repeat"/>
</dbReference>
<evidence type="ECO:0008006" key="6">
    <source>
        <dbReference type="Google" id="ProtNLM"/>
    </source>
</evidence>
<dbReference type="InterPro" id="IPR036770">
    <property type="entry name" value="Ankyrin_rpt-contain_sf"/>
</dbReference>
<dbReference type="PANTHER" id="PTHR24123:SF141">
    <property type="entry name" value="ANKYRIN 2, ISOFORM U"/>
    <property type="match status" value="1"/>
</dbReference>
<proteinExistence type="predicted"/>
<gene>
    <name evidence="4" type="ORF">HK097_003643</name>
</gene>
<name>A0AAD5S2A0_9FUNG</name>
<dbReference type="SUPFAM" id="SSF48403">
    <property type="entry name" value="Ankyrin repeat"/>
    <property type="match status" value="1"/>
</dbReference>
<sequence length="327" mass="36941">MRSPIILDTDCMREIARISHPQTCLTIRQTNRELSKWITTDDITISELRWRLQSFSFATVFEWAVTENRTKFLKLLLKIPLPPKWESTDQYIPKWMAFKIEDSDQTGADLMLSLSIHYNHLPAFNLLLTSPTYTSNWALNNALIIAASEGKYQMTQALLQQGANPREENHHALLYAAYGSQPHVLALVFKTWFKLRPPNGISPTDIDHDVVDNILKWASQLGCSDVVESLIIECEASPEARTLALKYAARWGQLDILNFLLQNGADVRAGNAPLIAAVEKGQNEVVDILIKAGMEVEDSMMELALKEGHLKTVEVLHANGWPLPNRQ</sequence>
<dbReference type="Pfam" id="PF12796">
    <property type="entry name" value="Ank_2"/>
    <property type="match status" value="2"/>
</dbReference>